<feature type="non-terminal residue" evidence="4">
    <location>
        <position position="1"/>
    </location>
</feature>
<evidence type="ECO:0000313" key="5">
    <source>
        <dbReference type="Proteomes" id="UP000258309"/>
    </source>
</evidence>
<dbReference type="AlphaFoldDB" id="A0A3E2HSB7"/>
<dbReference type="SUPFAM" id="SSF53474">
    <property type="entry name" value="alpha/beta-Hydrolases"/>
    <property type="match status" value="1"/>
</dbReference>
<dbReference type="PANTHER" id="PTHR43329">
    <property type="entry name" value="EPOXIDE HYDROLASE"/>
    <property type="match status" value="1"/>
</dbReference>
<dbReference type="PRINTS" id="PR00412">
    <property type="entry name" value="EPOXHYDRLASE"/>
</dbReference>
<dbReference type="OrthoDB" id="284184at2759"/>
<dbReference type="EMBL" id="NCSJ02000001">
    <property type="protein sequence ID" value="RFU36260.1"/>
    <property type="molecule type" value="Genomic_DNA"/>
</dbReference>
<evidence type="ECO:0000313" key="4">
    <source>
        <dbReference type="EMBL" id="RFU36260.1"/>
    </source>
</evidence>
<dbReference type="Gene3D" id="3.40.50.1820">
    <property type="entry name" value="alpha/beta hydrolase"/>
    <property type="match status" value="1"/>
</dbReference>
<keyword evidence="1" id="KW-0378">Hydrolase</keyword>
<comment type="caution">
    <text evidence="4">The sequence shown here is derived from an EMBL/GenBank/DDBJ whole genome shotgun (WGS) entry which is preliminary data.</text>
</comment>
<sequence>MWDNRVMESTWQSQHLESGIRMITGGSGTPVVLVPGWPETAEAYSDLFMALSKDHRFFVLDPPGLGESSPSTTGYDTGEISKILAESLHKVIQEPYHLVGHDVGSWIVYPWAAQFPSRIKSLTILDGAIPGLGPRLPYPLPFEANIKLWQFSFNALPELPEILTQGRERELLTWIFKHKTEHPEKFPQTRIEHYIQNYAKPGAMSRGFEYYRAVAKSSEQNVEFAKIKLEMPVLAFGGKSSAGGSILAIANIVADDVQGGVIEDCGHFVMEEQPEYLAERLVNFFKDVESRIH</sequence>
<dbReference type="InterPro" id="IPR000639">
    <property type="entry name" value="Epox_hydrolase-like"/>
</dbReference>
<dbReference type="GO" id="GO:0016787">
    <property type="term" value="F:hydrolase activity"/>
    <property type="evidence" value="ECO:0007669"/>
    <property type="project" value="UniProtKB-KW"/>
</dbReference>
<keyword evidence="5" id="KW-1185">Reference proteome</keyword>
<comment type="similarity">
    <text evidence="2">Belongs to the AB hydrolase superfamily. Epoxide hydrolase family.</text>
</comment>
<accession>A0A3E2HSB7</accession>
<dbReference type="Pfam" id="PF00561">
    <property type="entry name" value="Abhydrolase_1"/>
    <property type="match status" value="1"/>
</dbReference>
<organism evidence="4 5">
    <name type="scientific">Scytalidium lignicola</name>
    <name type="common">Hyphomycete</name>
    <dbReference type="NCBI Taxonomy" id="5539"/>
    <lineage>
        <taxon>Eukaryota</taxon>
        <taxon>Fungi</taxon>
        <taxon>Dikarya</taxon>
        <taxon>Ascomycota</taxon>
        <taxon>Pezizomycotina</taxon>
        <taxon>Leotiomycetes</taxon>
        <taxon>Leotiomycetes incertae sedis</taxon>
        <taxon>Scytalidium</taxon>
    </lineage>
</organism>
<proteinExistence type="inferred from homology"/>
<protein>
    <recommendedName>
        <fullName evidence="3">AB hydrolase-1 domain-containing protein</fullName>
    </recommendedName>
</protein>
<dbReference type="InterPro" id="IPR000073">
    <property type="entry name" value="AB_hydrolase_1"/>
</dbReference>
<dbReference type="STRING" id="5539.A0A3E2HSB7"/>
<name>A0A3E2HSB7_SCYLI</name>
<dbReference type="Proteomes" id="UP000258309">
    <property type="component" value="Unassembled WGS sequence"/>
</dbReference>
<feature type="non-terminal residue" evidence="4">
    <location>
        <position position="293"/>
    </location>
</feature>
<dbReference type="InterPro" id="IPR029058">
    <property type="entry name" value="AB_hydrolase_fold"/>
</dbReference>
<dbReference type="OMA" id="WQFSFNA"/>
<evidence type="ECO:0000256" key="1">
    <source>
        <dbReference type="ARBA" id="ARBA00022801"/>
    </source>
</evidence>
<reference evidence="4 5" key="1">
    <citation type="submission" date="2018-05" db="EMBL/GenBank/DDBJ databases">
        <title>Draft genome sequence of Scytalidium lignicola DSM 105466, a ubiquitous saprotrophic fungus.</title>
        <authorList>
            <person name="Buettner E."/>
            <person name="Gebauer A.M."/>
            <person name="Hofrichter M."/>
            <person name="Liers C."/>
            <person name="Kellner H."/>
        </authorList>
    </citation>
    <scope>NUCLEOTIDE SEQUENCE [LARGE SCALE GENOMIC DNA]</scope>
    <source>
        <strain evidence="4 5">DSM 105466</strain>
    </source>
</reference>
<evidence type="ECO:0000256" key="2">
    <source>
        <dbReference type="ARBA" id="ARBA00038334"/>
    </source>
</evidence>
<evidence type="ECO:0000259" key="3">
    <source>
        <dbReference type="Pfam" id="PF00561"/>
    </source>
</evidence>
<feature type="domain" description="AB hydrolase-1" evidence="3">
    <location>
        <begin position="30"/>
        <end position="273"/>
    </location>
</feature>
<gene>
    <name evidence="4" type="ORF">B7463_g73</name>
</gene>